<dbReference type="EMBL" id="LXTC01000001">
    <property type="protein sequence ID" value="OBA24128.1"/>
    <property type="molecule type" value="Genomic_DNA"/>
</dbReference>
<name>A0A1A0HJZ1_9ASCO</name>
<keyword evidence="2 9" id="KW-0813">Transport</keyword>
<evidence type="ECO:0000256" key="11">
    <source>
        <dbReference type="SAM" id="Phobius"/>
    </source>
</evidence>
<proteinExistence type="inferred from homology"/>
<keyword evidence="8 9" id="KW-0472">Membrane</keyword>
<dbReference type="RefSeq" id="XP_018714609.1">
    <property type="nucleotide sequence ID" value="XM_018856747.1"/>
</dbReference>
<evidence type="ECO:0000256" key="10">
    <source>
        <dbReference type="SAM" id="MobiDB-lite"/>
    </source>
</evidence>
<organism evidence="12 13">
    <name type="scientific">Metschnikowia bicuspidata var. bicuspidata NRRL YB-4993</name>
    <dbReference type="NCBI Taxonomy" id="869754"/>
    <lineage>
        <taxon>Eukaryota</taxon>
        <taxon>Fungi</taxon>
        <taxon>Dikarya</taxon>
        <taxon>Ascomycota</taxon>
        <taxon>Saccharomycotina</taxon>
        <taxon>Pichiomycetes</taxon>
        <taxon>Metschnikowiaceae</taxon>
        <taxon>Metschnikowia</taxon>
    </lineage>
</organism>
<evidence type="ECO:0000256" key="3">
    <source>
        <dbReference type="ARBA" id="ARBA00022692"/>
    </source>
</evidence>
<comment type="caution">
    <text evidence="9">Lacks conserved residue(s) required for the propagation of feature annotation.</text>
</comment>
<dbReference type="Gene3D" id="1.10.287.660">
    <property type="entry name" value="Helix hairpin bin"/>
    <property type="match status" value="1"/>
</dbReference>
<feature type="transmembrane region" description="Helical" evidence="11">
    <location>
        <begin position="153"/>
        <end position="177"/>
    </location>
</feature>
<dbReference type="GO" id="GO:0000139">
    <property type="term" value="C:Golgi membrane"/>
    <property type="evidence" value="ECO:0007669"/>
    <property type="project" value="UniProtKB-SubCell"/>
</dbReference>
<dbReference type="PANTHER" id="PTHR42650:SF1">
    <property type="entry name" value="GUIDED ENTRY OF TAIL-ANCHORED PROTEINS FACTOR 1"/>
    <property type="match status" value="1"/>
</dbReference>
<dbReference type="GeneID" id="30029723"/>
<keyword evidence="5 9" id="KW-0931">ER-Golgi transport</keyword>
<evidence type="ECO:0000256" key="8">
    <source>
        <dbReference type="ARBA" id="ARBA00023136"/>
    </source>
</evidence>
<keyword evidence="7" id="KW-0175">Coiled coil</keyword>
<gene>
    <name evidence="9" type="primary">GET1</name>
    <name evidence="12" type="ORF">METBIDRAFT_36510</name>
</gene>
<sequence length="218" mass="24446">MSFLDLLPTTILAFIFTVLLAKHVVSAIGKSTLVENAWSIYTWLASRMGHPKFKLLAAKRQELVKVNRERKAISAQDQYARWTKLNRTFDKLSGEISALTEEVSAEKASVGKVVNLTITVFTTAPIWFSRYWYRKVVLLYFPAGVFPYPVEWFLALPFTVTGGLGLTVWMFAVNSVLSSLTFLVKYALEPAVEKPELVSGEGKNNGQKTTDTEETAQL</sequence>
<dbReference type="HAMAP" id="MF_03113">
    <property type="entry name" value="Get1"/>
    <property type="match status" value="1"/>
</dbReference>
<dbReference type="GO" id="GO:0043529">
    <property type="term" value="C:GET complex"/>
    <property type="evidence" value="ECO:0007669"/>
    <property type="project" value="UniProtKB-UniRule"/>
</dbReference>
<feature type="transmembrane region" description="Helical" evidence="11">
    <location>
        <begin position="6"/>
        <end position="25"/>
    </location>
</feature>
<feature type="region of interest" description="Disordered" evidence="10">
    <location>
        <begin position="197"/>
        <end position="218"/>
    </location>
</feature>
<dbReference type="OrthoDB" id="69461at2759"/>
<feature type="compositionally biased region" description="Polar residues" evidence="10">
    <location>
        <begin position="202"/>
        <end position="218"/>
    </location>
</feature>
<accession>A0A1A0HJZ1</accession>
<evidence type="ECO:0000256" key="4">
    <source>
        <dbReference type="ARBA" id="ARBA00022824"/>
    </source>
</evidence>
<evidence type="ECO:0000256" key="5">
    <source>
        <dbReference type="ARBA" id="ARBA00022892"/>
    </source>
</evidence>
<comment type="function">
    <text evidence="9">Required for the post-translational delivery of tail-anchored (TA) proteins to the endoplasmic reticulum. Together with GET2, acts as a membrane receptor for soluble GET3, which recognizes and selectively binds the transmembrane domain of TA proteins in the cytosol. The GET complex cooperates with the HDEL receptor ERD2 to mediate the ATP-dependent retrieval of resident ER proteins that contain a C-terminal H-D-E-L retention signal from the Golgi to the ER.</text>
</comment>
<dbReference type="GO" id="GO:0071816">
    <property type="term" value="P:tail-anchored membrane protein insertion into ER membrane"/>
    <property type="evidence" value="ECO:0007669"/>
    <property type="project" value="InterPro"/>
</dbReference>
<evidence type="ECO:0000256" key="1">
    <source>
        <dbReference type="ARBA" id="ARBA00010799"/>
    </source>
</evidence>
<comment type="caution">
    <text evidence="12">The sequence shown here is derived from an EMBL/GenBank/DDBJ whole genome shotgun (WGS) entry which is preliminary data.</text>
</comment>
<dbReference type="AlphaFoldDB" id="A0A1A0HJZ1"/>
<protein>
    <recommendedName>
        <fullName evidence="9">Golgi to ER traffic protein 1</fullName>
    </recommendedName>
    <alternativeName>
        <fullName evidence="9">Guided entry of tail-anchored proteins 1</fullName>
    </alternativeName>
</protein>
<dbReference type="Pfam" id="PF04420">
    <property type="entry name" value="CHD5"/>
    <property type="match status" value="1"/>
</dbReference>
<dbReference type="Proteomes" id="UP000092555">
    <property type="component" value="Unassembled WGS sequence"/>
</dbReference>
<dbReference type="PANTHER" id="PTHR42650">
    <property type="entry name" value="TAIL-ANCHORED PROTEIN INSERTION RECEPTOR WRB"/>
    <property type="match status" value="1"/>
</dbReference>
<dbReference type="GO" id="GO:0016192">
    <property type="term" value="P:vesicle-mediated transport"/>
    <property type="evidence" value="ECO:0007669"/>
    <property type="project" value="UniProtKB-KW"/>
</dbReference>
<feature type="topological domain" description="Cytoplasmic" evidence="9">
    <location>
        <begin position="181"/>
        <end position="218"/>
    </location>
</feature>
<dbReference type="GO" id="GO:0005789">
    <property type="term" value="C:endoplasmic reticulum membrane"/>
    <property type="evidence" value="ECO:0007669"/>
    <property type="project" value="UniProtKB-SubCell"/>
</dbReference>
<evidence type="ECO:0000256" key="6">
    <source>
        <dbReference type="ARBA" id="ARBA00022989"/>
    </source>
</evidence>
<keyword evidence="3 9" id="KW-0812">Transmembrane</keyword>
<keyword evidence="13" id="KW-1185">Reference proteome</keyword>
<keyword evidence="9" id="KW-0333">Golgi apparatus</keyword>
<dbReference type="InterPro" id="IPR029012">
    <property type="entry name" value="Helix_hairpin_bin_sf"/>
</dbReference>
<evidence type="ECO:0000256" key="7">
    <source>
        <dbReference type="ARBA" id="ARBA00023054"/>
    </source>
</evidence>
<comment type="subunit">
    <text evidence="9">Component of the Golgi to ER traffic (GET) complex, which is composed of GET1, GET2 and GET3. Within the complex, GET1 and GET2 form a heterotetramer which is stabilized by phosphatidylinositol binding and which binds to the GET3 homodimer.</text>
</comment>
<reference evidence="12 13" key="1">
    <citation type="submission" date="2016-05" db="EMBL/GenBank/DDBJ databases">
        <title>Comparative genomics of biotechnologically important yeasts.</title>
        <authorList>
            <consortium name="DOE Joint Genome Institute"/>
            <person name="Riley R."/>
            <person name="Haridas S."/>
            <person name="Wolfe K.H."/>
            <person name="Lopes M.R."/>
            <person name="Hittinger C.T."/>
            <person name="Goker M."/>
            <person name="Salamov A."/>
            <person name="Wisecaver J."/>
            <person name="Long T.M."/>
            <person name="Aerts A.L."/>
            <person name="Barry K."/>
            <person name="Choi C."/>
            <person name="Clum A."/>
            <person name="Coughlan A.Y."/>
            <person name="Deshpande S."/>
            <person name="Douglass A.P."/>
            <person name="Hanson S.J."/>
            <person name="Klenk H.-P."/>
            <person name="LaButti K."/>
            <person name="Lapidus A."/>
            <person name="Lindquist E."/>
            <person name="Lipzen A."/>
            <person name="Meier-kolthoff J.P."/>
            <person name="Ohm R.A."/>
            <person name="Otillar R.P."/>
            <person name="Pangilinan J."/>
            <person name="Peng Y."/>
            <person name="Rokas A."/>
            <person name="Rosa C.A."/>
            <person name="Scheuner C."/>
            <person name="Sibirny A.A."/>
            <person name="Slot J.C."/>
            <person name="Stielow J.B."/>
            <person name="Sun H."/>
            <person name="Kurtzman C.P."/>
            <person name="Blackwell M."/>
            <person name="Grigoriev I.V."/>
            <person name="Jeffries T.W."/>
        </authorList>
    </citation>
    <scope>NUCLEOTIDE SEQUENCE [LARGE SCALE GENOMIC DNA]</scope>
    <source>
        <strain evidence="12 13">NRRL YB-4993</strain>
    </source>
</reference>
<evidence type="ECO:0000313" key="13">
    <source>
        <dbReference type="Proteomes" id="UP000092555"/>
    </source>
</evidence>
<dbReference type="STRING" id="869754.A0A1A0HJZ1"/>
<comment type="subcellular location">
    <subcellularLocation>
        <location evidence="9">Endoplasmic reticulum membrane</location>
        <topology evidence="9">Multi-pass membrane protein</topology>
    </subcellularLocation>
    <subcellularLocation>
        <location evidence="9">Golgi apparatus membrane</location>
        <topology evidence="9">Multi-pass membrane protein</topology>
    </subcellularLocation>
</comment>
<dbReference type="InterPro" id="IPR027538">
    <property type="entry name" value="Get1_fungi"/>
</dbReference>
<evidence type="ECO:0000256" key="2">
    <source>
        <dbReference type="ARBA" id="ARBA00022448"/>
    </source>
</evidence>
<dbReference type="GO" id="GO:0043495">
    <property type="term" value="F:protein-membrane adaptor activity"/>
    <property type="evidence" value="ECO:0007669"/>
    <property type="project" value="TreeGrafter"/>
</dbReference>
<evidence type="ECO:0000256" key="9">
    <source>
        <dbReference type="HAMAP-Rule" id="MF_03113"/>
    </source>
</evidence>
<feature type="topological domain" description="Lumenal" evidence="9">
    <location>
        <begin position="1"/>
        <end position="11"/>
    </location>
</feature>
<evidence type="ECO:0000313" key="12">
    <source>
        <dbReference type="EMBL" id="OBA24128.1"/>
    </source>
</evidence>
<comment type="similarity">
    <text evidence="1 9">Belongs to the WRB/GET1 family.</text>
</comment>
<keyword evidence="4 9" id="KW-0256">Endoplasmic reticulum</keyword>
<dbReference type="InterPro" id="IPR028945">
    <property type="entry name" value="Get1"/>
</dbReference>
<keyword evidence="6 9" id="KW-1133">Transmembrane helix</keyword>